<proteinExistence type="predicted"/>
<feature type="signal peptide" evidence="1">
    <location>
        <begin position="1"/>
        <end position="23"/>
    </location>
</feature>
<dbReference type="Proteomes" id="UP000658690">
    <property type="component" value="Unassembled WGS sequence"/>
</dbReference>
<evidence type="ECO:0008006" key="4">
    <source>
        <dbReference type="Google" id="ProtNLM"/>
    </source>
</evidence>
<name>A0ABX1ZBC3_9BACL</name>
<protein>
    <recommendedName>
        <fullName evidence="4">Signal peptide containing protein</fullName>
    </recommendedName>
</protein>
<reference evidence="2 3" key="1">
    <citation type="submission" date="2019-10" db="EMBL/GenBank/DDBJ databases">
        <title>Description of Paenibacillus choica sp. nov.</title>
        <authorList>
            <person name="Carlier A."/>
            <person name="Qi S."/>
        </authorList>
    </citation>
    <scope>NUCLEOTIDE SEQUENCE [LARGE SCALE GENOMIC DNA]</scope>
    <source>
        <strain evidence="2 3">LMG 31460</strain>
    </source>
</reference>
<evidence type="ECO:0000313" key="2">
    <source>
        <dbReference type="EMBL" id="NOU90149.1"/>
    </source>
</evidence>
<gene>
    <name evidence="2" type="ORF">GC102_31040</name>
</gene>
<feature type="chain" id="PRO_5046836363" description="Signal peptide containing protein" evidence="1">
    <location>
        <begin position="24"/>
        <end position="195"/>
    </location>
</feature>
<accession>A0ABX1ZBC3</accession>
<evidence type="ECO:0000256" key="1">
    <source>
        <dbReference type="SAM" id="SignalP"/>
    </source>
</evidence>
<comment type="caution">
    <text evidence="2">The sequence shown here is derived from an EMBL/GenBank/DDBJ whole genome shotgun (WGS) entry which is preliminary data.</text>
</comment>
<keyword evidence="1" id="KW-0732">Signal</keyword>
<dbReference type="RefSeq" id="WP_171692971.1">
    <property type="nucleotide sequence ID" value="NZ_WHOC01000161.1"/>
</dbReference>
<evidence type="ECO:0000313" key="3">
    <source>
        <dbReference type="Proteomes" id="UP000658690"/>
    </source>
</evidence>
<organism evidence="2 3">
    <name type="scientific">Paenibacillus germinis</name>
    <dbReference type="NCBI Taxonomy" id="2654979"/>
    <lineage>
        <taxon>Bacteria</taxon>
        <taxon>Bacillati</taxon>
        <taxon>Bacillota</taxon>
        <taxon>Bacilli</taxon>
        <taxon>Bacillales</taxon>
        <taxon>Paenibacillaceae</taxon>
        <taxon>Paenibacillus</taxon>
    </lineage>
</organism>
<keyword evidence="3" id="KW-1185">Reference proteome</keyword>
<dbReference type="EMBL" id="WHOC01000161">
    <property type="protein sequence ID" value="NOU90149.1"/>
    <property type="molecule type" value="Genomic_DNA"/>
</dbReference>
<sequence>MDKKRIAFVTAALSLSLVVGSVAGLNWDKKNNHSSLSVESSFNSLEEEFWNVDLIVRGTVLDEGQTYKQDSGVNTKGDNSIDITPSTIQISEVLYGTEANGTITYLQHGSSKDIEAKNKFLKKSEEVILILDKTEDGKYWSYNFDDGIWKVKNGKVESNTLSKLLNSQPGNSQDLDKFIEKIKKAAKNKKKEANE</sequence>